<dbReference type="SUPFAM" id="SSF51905">
    <property type="entry name" value="FAD/NAD(P)-binding domain"/>
    <property type="match status" value="1"/>
</dbReference>
<dbReference type="InterPro" id="IPR007867">
    <property type="entry name" value="GMC_OxRtase_C"/>
</dbReference>
<keyword evidence="8" id="KW-1185">Reference proteome</keyword>
<dbReference type="Pfam" id="PF00732">
    <property type="entry name" value="GMC_oxred_N"/>
    <property type="match status" value="1"/>
</dbReference>
<comment type="similarity">
    <text evidence="1">Belongs to the GMC oxidoreductase family.</text>
</comment>
<organism evidence="7 8">
    <name type="scientific">Pannonibacter phragmitetus</name>
    <dbReference type="NCBI Taxonomy" id="121719"/>
    <lineage>
        <taxon>Bacteria</taxon>
        <taxon>Pseudomonadati</taxon>
        <taxon>Pseudomonadota</taxon>
        <taxon>Alphaproteobacteria</taxon>
        <taxon>Hyphomicrobiales</taxon>
        <taxon>Stappiaceae</taxon>
        <taxon>Pannonibacter</taxon>
    </lineage>
</organism>
<dbReference type="PANTHER" id="PTHR46056">
    <property type="entry name" value="LONG-CHAIN-ALCOHOL OXIDASE"/>
    <property type="match status" value="1"/>
</dbReference>
<proteinExistence type="inferred from homology"/>
<dbReference type="STRING" id="121719.APZ00_11415"/>
<reference evidence="7 8" key="1">
    <citation type="submission" date="2015-10" db="EMBL/GenBank/DDBJ databases">
        <title>The world's first case of liver abscess caused by Pannonibacter phragmitetus.</title>
        <authorList>
            <person name="Ming D."/>
            <person name="Wang M."/>
            <person name="Zhou Y."/>
            <person name="Jiang T."/>
            <person name="Hu S."/>
        </authorList>
    </citation>
    <scope>NUCLEOTIDE SEQUENCE [LARGE SCALE GENOMIC DNA]</scope>
    <source>
        <strain evidence="7 8">31801</strain>
    </source>
</reference>
<feature type="domain" description="Glucose-methanol-choline oxidoreductase C-terminal" evidence="6">
    <location>
        <begin position="457"/>
        <end position="567"/>
    </location>
</feature>
<evidence type="ECO:0000256" key="1">
    <source>
        <dbReference type="ARBA" id="ARBA00010790"/>
    </source>
</evidence>
<evidence type="ECO:0000313" key="8">
    <source>
        <dbReference type="Proteomes" id="UP000064921"/>
    </source>
</evidence>
<evidence type="ECO:0000256" key="3">
    <source>
        <dbReference type="ARBA" id="ARBA00022827"/>
    </source>
</evidence>
<gene>
    <name evidence="7" type="ORF">APZ00_11415</name>
</gene>
<dbReference type="InterPro" id="IPR000172">
    <property type="entry name" value="GMC_OxRdtase_N"/>
</dbReference>
<dbReference type="Gene3D" id="3.50.50.60">
    <property type="entry name" value="FAD/NAD(P)-binding domain"/>
    <property type="match status" value="1"/>
</dbReference>
<dbReference type="PANTHER" id="PTHR46056:SF12">
    <property type="entry name" value="LONG-CHAIN-ALCOHOL OXIDASE"/>
    <property type="match status" value="1"/>
</dbReference>
<evidence type="ECO:0000256" key="2">
    <source>
        <dbReference type="ARBA" id="ARBA00022630"/>
    </source>
</evidence>
<dbReference type="GO" id="GO:0050660">
    <property type="term" value="F:flavin adenine dinucleotide binding"/>
    <property type="evidence" value="ECO:0007669"/>
    <property type="project" value="InterPro"/>
</dbReference>
<accession>A0A0U3EN77</accession>
<dbReference type="AlphaFoldDB" id="A0A0U3EN77"/>
<feature type="domain" description="Glucose-methanol-choline oxidoreductase N-terminal" evidence="5">
    <location>
        <begin position="233"/>
        <end position="337"/>
    </location>
</feature>
<dbReference type="Pfam" id="PF05199">
    <property type="entry name" value="GMC_oxred_C"/>
    <property type="match status" value="1"/>
</dbReference>
<dbReference type="Proteomes" id="UP000064921">
    <property type="component" value="Chromosome"/>
</dbReference>
<evidence type="ECO:0000259" key="5">
    <source>
        <dbReference type="Pfam" id="PF00732"/>
    </source>
</evidence>
<keyword evidence="4" id="KW-0560">Oxidoreductase</keyword>
<dbReference type="RefSeq" id="WP_058898963.1">
    <property type="nucleotide sequence ID" value="NZ_CP013068.1"/>
</dbReference>
<evidence type="ECO:0000256" key="4">
    <source>
        <dbReference type="ARBA" id="ARBA00023002"/>
    </source>
</evidence>
<dbReference type="KEGG" id="pphr:APZ00_11415"/>
<keyword evidence="2" id="KW-0285">Flavoprotein</keyword>
<dbReference type="InterPro" id="IPR036188">
    <property type="entry name" value="FAD/NAD-bd_sf"/>
</dbReference>
<dbReference type="GO" id="GO:0016614">
    <property type="term" value="F:oxidoreductase activity, acting on CH-OH group of donors"/>
    <property type="evidence" value="ECO:0007669"/>
    <property type="project" value="InterPro"/>
</dbReference>
<protein>
    <submittedName>
        <fullName evidence="7">GMC family oxidoreductase</fullName>
    </submittedName>
</protein>
<dbReference type="EMBL" id="CP013068">
    <property type="protein sequence ID" value="ALV27599.1"/>
    <property type="molecule type" value="Genomic_DNA"/>
</dbReference>
<name>A0A0U3EN77_9HYPH</name>
<keyword evidence="3" id="KW-0274">FAD</keyword>
<sequence length="589" mass="65800">MARQETKKDAVIVGLGWTGAILGMELASEGLEVLALERGPDRRTVPEMRYPQMIDELSQGERHKMMLRPAQSTVTFRRNLSETALPIRKWGSFLLGNGVGGSGVHWNGQNWRPQPEELRLRSYITERWNAGIIPEDMTIADYPVTYDELEPFFDRFERVAGISGIAGNIRGEIRDGGNPYEGWRSRDYPMPPLPMTWNGVKFAEAAKAMGYHPFPRPGGNASTSYVNEYGMQMGACNFCGFCERYGCYQYSKSSPQTTILAALFRKPNFSYRTGAEVLRVEMATDGRTATGVTYYDEAAGEEVFQPADLVILAAYQIENVRLMLLSGIGQPYDPATGEGVTGKNYGYQITGSTSLFFRNEHFNPFVGSGINGMCIDDFGMNAIDFGAEGFIGGAYISSAQTNGQPIRNMPLPEGTPEWGARWKAAIAEWYGHEMNISHHGSVMSYRDHYCDLDPTYRDRHGRPLMRITFNWHANELRLNAFLQEKIEALARSMQPDLMHGDYKDEESLYDIRPYQTTHNTGGSIMSATPDGGPLNRYLQAWDKHNVFVMGAGAFVQNTQYNPTGLVGGLAYWAADAIRKQYLPNPGPLV</sequence>
<evidence type="ECO:0000313" key="7">
    <source>
        <dbReference type="EMBL" id="ALV27599.1"/>
    </source>
</evidence>
<evidence type="ECO:0000259" key="6">
    <source>
        <dbReference type="Pfam" id="PF05199"/>
    </source>
</evidence>